<feature type="domain" description="DUF1559" evidence="2">
    <location>
        <begin position="130"/>
        <end position="268"/>
    </location>
</feature>
<evidence type="ECO:0000313" key="4">
    <source>
        <dbReference type="Proteomes" id="UP000199518"/>
    </source>
</evidence>
<feature type="transmembrane region" description="Helical" evidence="1">
    <location>
        <begin position="14"/>
        <end position="33"/>
    </location>
</feature>
<sequence>MYPFPPPVYGTRDVLLIAGIPGLLLAAWASWLLRPKRKASNWDPAVWAMGSNFVIFCVGVFTLALYRYLKVGNLPYALLVELILSALVTLALLVRVWRQKAGLWMAFVNLIPLAVFYLWLFSPSMIHPMEAARRSQCKNNLKQIGLAMHNYNDVYRTFPLHAGGAPPRSWRVELLPYHEQKALYESYRQSEAWDSPQNRIIGQTLVPNYICPTAKLLQGVSDETGAVWTSYAVAVGAEAIFEANRTRTMREIPDGSSNTIMVVEACGQRIVWTEPRDLPLASTPLGINLPGPAEFQSDGLMSSYHRGSTQVLLADGSARWLSDETSPEVLKQMLQVNDGAPEEF</sequence>
<dbReference type="NCBIfam" id="TIGR04294">
    <property type="entry name" value="pre_pil_HX9DG"/>
    <property type="match status" value="1"/>
</dbReference>
<dbReference type="Pfam" id="PF07596">
    <property type="entry name" value="SBP_bac_10"/>
    <property type="match status" value="1"/>
</dbReference>
<dbReference type="SUPFAM" id="SSF54523">
    <property type="entry name" value="Pili subunits"/>
    <property type="match status" value="1"/>
</dbReference>
<dbReference type="InterPro" id="IPR027558">
    <property type="entry name" value="Pre_pil_HX9DG_C"/>
</dbReference>
<keyword evidence="1" id="KW-0472">Membrane</keyword>
<evidence type="ECO:0000256" key="1">
    <source>
        <dbReference type="SAM" id="Phobius"/>
    </source>
</evidence>
<gene>
    <name evidence="3" type="ORF">SAMN05421753_1275</name>
</gene>
<dbReference type="RefSeq" id="WP_092056993.1">
    <property type="nucleotide sequence ID" value="NZ_FOQD01000027.1"/>
</dbReference>
<proteinExistence type="predicted"/>
<reference evidence="4" key="1">
    <citation type="submission" date="2016-10" db="EMBL/GenBank/DDBJ databases">
        <authorList>
            <person name="Varghese N."/>
            <person name="Submissions S."/>
        </authorList>
    </citation>
    <scope>NUCLEOTIDE SEQUENCE [LARGE SCALE GENOMIC DNA]</scope>
    <source>
        <strain evidence="4">DSM 26348</strain>
    </source>
</reference>
<feature type="transmembrane region" description="Helical" evidence="1">
    <location>
        <begin position="45"/>
        <end position="68"/>
    </location>
</feature>
<accession>A0A1I3T2C5</accession>
<keyword evidence="1" id="KW-1133">Transmembrane helix</keyword>
<organism evidence="3 4">
    <name type="scientific">Planctomicrobium piriforme</name>
    <dbReference type="NCBI Taxonomy" id="1576369"/>
    <lineage>
        <taxon>Bacteria</taxon>
        <taxon>Pseudomonadati</taxon>
        <taxon>Planctomycetota</taxon>
        <taxon>Planctomycetia</taxon>
        <taxon>Planctomycetales</taxon>
        <taxon>Planctomycetaceae</taxon>
        <taxon>Planctomicrobium</taxon>
    </lineage>
</organism>
<protein>
    <recommendedName>
        <fullName evidence="2">DUF1559 domain-containing protein</fullName>
    </recommendedName>
</protein>
<evidence type="ECO:0000259" key="2">
    <source>
        <dbReference type="Pfam" id="PF07596"/>
    </source>
</evidence>
<dbReference type="PANTHER" id="PTHR30093:SF2">
    <property type="entry name" value="TYPE II SECRETION SYSTEM PROTEIN H"/>
    <property type="match status" value="1"/>
</dbReference>
<keyword evidence="1" id="KW-0812">Transmembrane</keyword>
<feature type="transmembrane region" description="Helical" evidence="1">
    <location>
        <begin position="101"/>
        <end position="120"/>
    </location>
</feature>
<keyword evidence="4" id="KW-1185">Reference proteome</keyword>
<dbReference type="Proteomes" id="UP000199518">
    <property type="component" value="Unassembled WGS sequence"/>
</dbReference>
<evidence type="ECO:0000313" key="3">
    <source>
        <dbReference type="EMBL" id="SFJ64672.1"/>
    </source>
</evidence>
<dbReference type="OrthoDB" id="270546at2"/>
<dbReference type="EMBL" id="FOQD01000027">
    <property type="protein sequence ID" value="SFJ64672.1"/>
    <property type="molecule type" value="Genomic_DNA"/>
</dbReference>
<dbReference type="InterPro" id="IPR045584">
    <property type="entry name" value="Pilin-like"/>
</dbReference>
<feature type="transmembrane region" description="Helical" evidence="1">
    <location>
        <begin position="74"/>
        <end position="94"/>
    </location>
</feature>
<dbReference type="AlphaFoldDB" id="A0A1I3T2C5"/>
<dbReference type="PANTHER" id="PTHR30093">
    <property type="entry name" value="GENERAL SECRETION PATHWAY PROTEIN G"/>
    <property type="match status" value="1"/>
</dbReference>
<dbReference type="STRING" id="1576369.SAMN05421753_1275"/>
<dbReference type="InterPro" id="IPR011453">
    <property type="entry name" value="DUF1559"/>
</dbReference>
<name>A0A1I3T2C5_9PLAN</name>